<sequence>MPHHLYLSIHPSPQGNRPAHWALFLPDSSPSPETQTGTVIQVVGSPFTGYTHSIKHDVSPVIAPSGASSGARHSLVLLGEVLGGNEGGVDVLENEALNISAPGVSKSPMEPGYENCQSWTWQLLRALVEKGVLEESALEVLGAAKTA</sequence>
<dbReference type="OrthoDB" id="2999773at2759"/>
<dbReference type="Pfam" id="PF20174">
    <property type="entry name" value="DUF6540"/>
    <property type="match status" value="1"/>
</dbReference>
<dbReference type="InterPro" id="IPR046670">
    <property type="entry name" value="DUF6540"/>
</dbReference>
<dbReference type="Proteomes" id="UP000800041">
    <property type="component" value="Unassembled WGS sequence"/>
</dbReference>
<organism evidence="1 2">
    <name type="scientific">Aulographum hederae CBS 113979</name>
    <dbReference type="NCBI Taxonomy" id="1176131"/>
    <lineage>
        <taxon>Eukaryota</taxon>
        <taxon>Fungi</taxon>
        <taxon>Dikarya</taxon>
        <taxon>Ascomycota</taxon>
        <taxon>Pezizomycotina</taxon>
        <taxon>Dothideomycetes</taxon>
        <taxon>Pleosporomycetidae</taxon>
        <taxon>Aulographales</taxon>
        <taxon>Aulographaceae</taxon>
    </lineage>
</organism>
<accession>A0A6G1H3Z8</accession>
<gene>
    <name evidence="1" type="ORF">K402DRAFT_453441</name>
</gene>
<dbReference type="AlphaFoldDB" id="A0A6G1H3Z8"/>
<dbReference type="EMBL" id="ML977151">
    <property type="protein sequence ID" value="KAF1987794.1"/>
    <property type="molecule type" value="Genomic_DNA"/>
</dbReference>
<evidence type="ECO:0000313" key="1">
    <source>
        <dbReference type="EMBL" id="KAF1987794.1"/>
    </source>
</evidence>
<reference evidence="1" key="1">
    <citation type="journal article" date="2020" name="Stud. Mycol.">
        <title>101 Dothideomycetes genomes: a test case for predicting lifestyles and emergence of pathogens.</title>
        <authorList>
            <person name="Haridas S."/>
            <person name="Albert R."/>
            <person name="Binder M."/>
            <person name="Bloem J."/>
            <person name="Labutti K."/>
            <person name="Salamov A."/>
            <person name="Andreopoulos B."/>
            <person name="Baker S."/>
            <person name="Barry K."/>
            <person name="Bills G."/>
            <person name="Bluhm B."/>
            <person name="Cannon C."/>
            <person name="Castanera R."/>
            <person name="Culley D."/>
            <person name="Daum C."/>
            <person name="Ezra D."/>
            <person name="Gonzalez J."/>
            <person name="Henrissat B."/>
            <person name="Kuo A."/>
            <person name="Liang C."/>
            <person name="Lipzen A."/>
            <person name="Lutzoni F."/>
            <person name="Magnuson J."/>
            <person name="Mondo S."/>
            <person name="Nolan M."/>
            <person name="Ohm R."/>
            <person name="Pangilinan J."/>
            <person name="Park H.-J."/>
            <person name="Ramirez L."/>
            <person name="Alfaro M."/>
            <person name="Sun H."/>
            <person name="Tritt A."/>
            <person name="Yoshinaga Y."/>
            <person name="Zwiers L.-H."/>
            <person name="Turgeon B."/>
            <person name="Goodwin S."/>
            <person name="Spatafora J."/>
            <person name="Crous P."/>
            <person name="Grigoriev I."/>
        </authorList>
    </citation>
    <scope>NUCLEOTIDE SEQUENCE</scope>
    <source>
        <strain evidence="1">CBS 113979</strain>
    </source>
</reference>
<protein>
    <submittedName>
        <fullName evidence="1">Uncharacterized protein</fullName>
    </submittedName>
</protein>
<keyword evidence="2" id="KW-1185">Reference proteome</keyword>
<proteinExistence type="predicted"/>
<name>A0A6G1H3Z8_9PEZI</name>
<evidence type="ECO:0000313" key="2">
    <source>
        <dbReference type="Proteomes" id="UP000800041"/>
    </source>
</evidence>